<evidence type="ECO:0000313" key="2">
    <source>
        <dbReference type="EMBL" id="MBO8448891.1"/>
    </source>
</evidence>
<comment type="caution">
    <text evidence="2">The sequence shown here is derived from an EMBL/GenBank/DDBJ whole genome shotgun (WGS) entry which is preliminary data.</text>
</comment>
<reference evidence="2" key="2">
    <citation type="journal article" date="2021" name="PeerJ">
        <title>Extensive microbial diversity within the chicken gut microbiome revealed by metagenomics and culture.</title>
        <authorList>
            <person name="Gilroy R."/>
            <person name="Ravi A."/>
            <person name="Getino M."/>
            <person name="Pursley I."/>
            <person name="Horton D.L."/>
            <person name="Alikhan N.F."/>
            <person name="Baker D."/>
            <person name="Gharbi K."/>
            <person name="Hall N."/>
            <person name="Watson M."/>
            <person name="Adriaenssens E.M."/>
            <person name="Foster-Nyarko E."/>
            <person name="Jarju S."/>
            <person name="Secka A."/>
            <person name="Antonio M."/>
            <person name="Oren A."/>
            <person name="Chaudhuri R.R."/>
            <person name="La Ragione R."/>
            <person name="Hildebrand F."/>
            <person name="Pallen M.J."/>
        </authorList>
    </citation>
    <scope>NUCLEOTIDE SEQUENCE</scope>
    <source>
        <strain evidence="2">20514</strain>
    </source>
</reference>
<organism evidence="2 3">
    <name type="scientific">Candidatus Cryptobacteroides merdigallinarum</name>
    <dbReference type="NCBI Taxonomy" id="2840770"/>
    <lineage>
        <taxon>Bacteria</taxon>
        <taxon>Pseudomonadati</taxon>
        <taxon>Bacteroidota</taxon>
        <taxon>Bacteroidia</taxon>
        <taxon>Bacteroidales</taxon>
        <taxon>Candidatus Cryptobacteroides</taxon>
    </lineage>
</organism>
<dbReference type="Proteomes" id="UP000810252">
    <property type="component" value="Unassembled WGS sequence"/>
</dbReference>
<evidence type="ECO:0000313" key="3">
    <source>
        <dbReference type="Proteomes" id="UP000810252"/>
    </source>
</evidence>
<dbReference type="InterPro" id="IPR010502">
    <property type="entry name" value="Carb-bd_dom_fam9"/>
</dbReference>
<dbReference type="GO" id="GO:0030246">
    <property type="term" value="F:carbohydrate binding"/>
    <property type="evidence" value="ECO:0007669"/>
    <property type="project" value="InterPro"/>
</dbReference>
<proteinExistence type="predicted"/>
<feature type="domain" description="Carbohydrate-binding" evidence="1">
    <location>
        <begin position="24"/>
        <end position="214"/>
    </location>
</feature>
<name>A0A9D9HEX8_9BACT</name>
<evidence type="ECO:0000259" key="1">
    <source>
        <dbReference type="Pfam" id="PF16011"/>
    </source>
</evidence>
<dbReference type="GO" id="GO:0016052">
    <property type="term" value="P:carbohydrate catabolic process"/>
    <property type="evidence" value="ECO:0007669"/>
    <property type="project" value="InterPro"/>
</dbReference>
<dbReference type="CDD" id="cd09620">
    <property type="entry name" value="CBM9_like_3"/>
    <property type="match status" value="1"/>
</dbReference>
<dbReference type="Pfam" id="PF16011">
    <property type="entry name" value="CBM9_2"/>
    <property type="match status" value="1"/>
</dbReference>
<dbReference type="SUPFAM" id="SSF49344">
    <property type="entry name" value="CBD9-like"/>
    <property type="match status" value="1"/>
</dbReference>
<dbReference type="GO" id="GO:0004553">
    <property type="term" value="F:hydrolase activity, hydrolyzing O-glycosyl compounds"/>
    <property type="evidence" value="ECO:0007669"/>
    <property type="project" value="InterPro"/>
</dbReference>
<reference evidence="2" key="1">
    <citation type="submission" date="2020-10" db="EMBL/GenBank/DDBJ databases">
        <authorList>
            <person name="Gilroy R."/>
        </authorList>
    </citation>
    <scope>NUCLEOTIDE SEQUENCE</scope>
    <source>
        <strain evidence="2">20514</strain>
    </source>
</reference>
<dbReference type="Gene3D" id="2.60.40.1190">
    <property type="match status" value="1"/>
</dbReference>
<dbReference type="AlphaFoldDB" id="A0A9D9HEX8"/>
<accession>A0A9D9HEX8</accession>
<sequence length="214" mass="24514">MRQLRIPFIDGLEKMDFRSLELEMETGAAKSAIDTVCWPEEFPYAPDTSFSIARSRTHLVILYRTTGLDLKAATTQDNGPVWQDSCCEFFVSVPQDGTYCNFEMNCIGTLLASRRKSRSDFRYFDAVELGQVTRHTSLERKEYDLKDGVFQWRTTICIPFSLIGMDGDRLPASVRANFYKCADGSAHPHYLSWNPVGTPHPDFHRPEFFGELIF</sequence>
<protein>
    <recommendedName>
        <fullName evidence="1">Carbohydrate-binding domain-containing protein</fullName>
    </recommendedName>
</protein>
<dbReference type="EMBL" id="JADIMQ010000092">
    <property type="protein sequence ID" value="MBO8448891.1"/>
    <property type="molecule type" value="Genomic_DNA"/>
</dbReference>
<gene>
    <name evidence="2" type="ORF">IAC29_06440</name>
</gene>